<dbReference type="PANTHER" id="PTHR30405">
    <property type="entry name" value="TRANSPOSASE"/>
    <property type="match status" value="1"/>
</dbReference>
<keyword evidence="13" id="KW-1185">Reference proteome</keyword>
<keyword evidence="7" id="KW-0233">DNA recombination</keyword>
<dbReference type="PANTHER" id="PTHR30405:SF25">
    <property type="entry name" value="RNA-GUIDED DNA ENDONUCLEASE INSQ-RELATED"/>
    <property type="match status" value="1"/>
</dbReference>
<reference evidence="12 13" key="1">
    <citation type="submission" date="2021-03" db="EMBL/GenBank/DDBJ databases">
        <title>Antimicrobial resistance genes in bacteria isolated from Japanese honey, and their potential for conferring macrolide and lincosamide resistance in the American foulbrood pathogen Paenibacillus larvae.</title>
        <authorList>
            <person name="Okamoto M."/>
            <person name="Kumagai M."/>
            <person name="Kanamori H."/>
            <person name="Takamatsu D."/>
        </authorList>
    </citation>
    <scope>NUCLEOTIDE SEQUENCE [LARGE SCALE GENOMIC DNA]</scope>
    <source>
        <strain evidence="12 13">J6TS1</strain>
    </source>
</reference>
<evidence type="ECO:0000259" key="11">
    <source>
        <dbReference type="Pfam" id="PF12323"/>
    </source>
</evidence>
<evidence type="ECO:0000313" key="13">
    <source>
        <dbReference type="Proteomes" id="UP000680670"/>
    </source>
</evidence>
<dbReference type="NCBIfam" id="NF038281">
    <property type="entry name" value="IS200_TnpB"/>
    <property type="match status" value="1"/>
</dbReference>
<keyword evidence="8" id="KW-0175">Coiled coil</keyword>
<dbReference type="Proteomes" id="UP000680670">
    <property type="component" value="Unassembled WGS sequence"/>
</dbReference>
<accession>A0ABQ4L0Y6</accession>
<name>A0ABQ4L0Y6_SIMTE</name>
<feature type="domain" description="Transposase putative helix-turn-helix" evidence="11">
    <location>
        <begin position="26"/>
        <end position="73"/>
    </location>
</feature>
<evidence type="ECO:0000256" key="4">
    <source>
        <dbReference type="ARBA" id="ARBA00022723"/>
    </source>
</evidence>
<dbReference type="Pfam" id="PF07282">
    <property type="entry name" value="Cas12f1-like_TNB"/>
    <property type="match status" value="1"/>
</dbReference>
<keyword evidence="6" id="KW-0238">DNA-binding</keyword>
<feature type="coiled-coil region" evidence="8">
    <location>
        <begin position="229"/>
        <end position="283"/>
    </location>
</feature>
<dbReference type="NCBIfam" id="TIGR01766">
    <property type="entry name" value="IS200/IS605 family accessory protein TnpB-like domain"/>
    <property type="match status" value="1"/>
</dbReference>
<dbReference type="InterPro" id="IPR021027">
    <property type="entry name" value="Transposase_put_HTH"/>
</dbReference>
<feature type="domain" description="Probable transposase IS891/IS1136/IS1341" evidence="9">
    <location>
        <begin position="189"/>
        <end position="312"/>
    </location>
</feature>
<evidence type="ECO:0000256" key="6">
    <source>
        <dbReference type="ARBA" id="ARBA00023125"/>
    </source>
</evidence>
<dbReference type="InterPro" id="IPR053522">
    <property type="entry name" value="RNA-guided_endonuclease_TnpB"/>
</dbReference>
<comment type="similarity">
    <text evidence="1">In the C-terminal section; belongs to the transposase 35 family.</text>
</comment>
<evidence type="ECO:0000256" key="3">
    <source>
        <dbReference type="ARBA" id="ARBA00022578"/>
    </source>
</evidence>
<protein>
    <submittedName>
        <fullName evidence="12">Transposase</fullName>
    </submittedName>
</protein>
<evidence type="ECO:0000313" key="12">
    <source>
        <dbReference type="EMBL" id="GIN97945.1"/>
    </source>
</evidence>
<sequence>MSVGDSRNGYHYDKMETNVLVEVELMLVNKAYKFRIYPNQKQEILIAKTMGCSRFVFNHFLAKWKDAYKETGKGLTYNSCSAELPQLKKELVWLKEVDSTAIQSSLKNFADSYSRFFKKQNRAPRFKSKKNKVQSYTTKHTNGNIAIEGNKIKLPKLGLVRFAKSRDIEGRILNATVRRNPSGKYFVSVLVETEVHELPKTGSSIGVDVGLKNFAILSNGTEYENPKWFRKLEEKLAKAQRILSRRQELAFKRKCKLDEAKNVQKQKRKVARLHEKVTNARTDYLHKISTDIVKNHDIIGIEDLQVSNLLKNRRLAKAISEVSWSQFRTMLEYKAKWYGKQVVAVSKTFASSQLCSCCGYQNKDVKDLNLREWDCPSCGTHHDRDINAGHNLRNEAIRLLTVGTTGIA</sequence>
<evidence type="ECO:0000256" key="1">
    <source>
        <dbReference type="ARBA" id="ARBA00008761"/>
    </source>
</evidence>
<dbReference type="InterPro" id="IPR051399">
    <property type="entry name" value="RNA-guided_DNA_endo/Transpos"/>
</dbReference>
<dbReference type="Pfam" id="PF12323">
    <property type="entry name" value="HTH_OrfB_IS605"/>
    <property type="match status" value="1"/>
</dbReference>
<keyword evidence="3" id="KW-0815">Transposition</keyword>
<dbReference type="InterPro" id="IPR001959">
    <property type="entry name" value="Transposase"/>
</dbReference>
<evidence type="ECO:0000256" key="2">
    <source>
        <dbReference type="ARBA" id="ARBA00011044"/>
    </source>
</evidence>
<evidence type="ECO:0000259" key="10">
    <source>
        <dbReference type="Pfam" id="PF07282"/>
    </source>
</evidence>
<dbReference type="InterPro" id="IPR010095">
    <property type="entry name" value="Cas12f1-like_TNB"/>
</dbReference>
<dbReference type="EMBL" id="BORJ01000011">
    <property type="protein sequence ID" value="GIN97945.1"/>
    <property type="molecule type" value="Genomic_DNA"/>
</dbReference>
<evidence type="ECO:0000256" key="7">
    <source>
        <dbReference type="ARBA" id="ARBA00023172"/>
    </source>
</evidence>
<comment type="caution">
    <text evidence="12">The sequence shown here is derived from an EMBL/GenBank/DDBJ whole genome shotgun (WGS) entry which is preliminary data.</text>
</comment>
<dbReference type="Pfam" id="PF01385">
    <property type="entry name" value="OrfB_IS605"/>
    <property type="match status" value="1"/>
</dbReference>
<keyword evidence="5" id="KW-0862">Zinc</keyword>
<dbReference type="NCBIfam" id="NF040570">
    <property type="entry name" value="guided_TnpB"/>
    <property type="match status" value="1"/>
</dbReference>
<organism evidence="12 13">
    <name type="scientific">Siminovitchia terrae</name>
    <name type="common">Bacillus terrae</name>
    <dbReference type="NCBI Taxonomy" id="1914933"/>
    <lineage>
        <taxon>Bacteria</taxon>
        <taxon>Bacillati</taxon>
        <taxon>Bacillota</taxon>
        <taxon>Bacilli</taxon>
        <taxon>Bacillales</taxon>
        <taxon>Bacillaceae</taxon>
        <taxon>Siminovitchia</taxon>
    </lineage>
</organism>
<evidence type="ECO:0000256" key="5">
    <source>
        <dbReference type="ARBA" id="ARBA00022833"/>
    </source>
</evidence>
<comment type="similarity">
    <text evidence="2">In the N-terminal section; belongs to the transposase 2 family.</text>
</comment>
<proteinExistence type="inferred from homology"/>
<feature type="domain" description="Cas12f1-like TNB" evidence="10">
    <location>
        <begin position="324"/>
        <end position="392"/>
    </location>
</feature>
<evidence type="ECO:0000256" key="8">
    <source>
        <dbReference type="SAM" id="Coils"/>
    </source>
</evidence>
<gene>
    <name evidence="12" type="primary">tlpB_6</name>
    <name evidence="12" type="ORF">J6TS1_38150</name>
</gene>
<evidence type="ECO:0000259" key="9">
    <source>
        <dbReference type="Pfam" id="PF01385"/>
    </source>
</evidence>
<keyword evidence="4" id="KW-0479">Metal-binding</keyword>